<dbReference type="InterPro" id="IPR036380">
    <property type="entry name" value="Isochorismatase-like_sf"/>
</dbReference>
<keyword evidence="1 3" id="KW-0378">Hydrolase</keyword>
<feature type="domain" description="Isochorismatase-like" evidence="2">
    <location>
        <begin position="8"/>
        <end position="159"/>
    </location>
</feature>
<accession>A0A7S7SHS1</accession>
<proteinExistence type="predicted"/>
<dbReference type="Proteomes" id="UP000593892">
    <property type="component" value="Chromosome"/>
</dbReference>
<evidence type="ECO:0000259" key="2">
    <source>
        <dbReference type="Pfam" id="PF00857"/>
    </source>
</evidence>
<evidence type="ECO:0000256" key="1">
    <source>
        <dbReference type="ARBA" id="ARBA00022801"/>
    </source>
</evidence>
<protein>
    <submittedName>
        <fullName evidence="3">Cysteine hydrolase</fullName>
    </submittedName>
</protein>
<dbReference type="GO" id="GO:0016787">
    <property type="term" value="F:hydrolase activity"/>
    <property type="evidence" value="ECO:0007669"/>
    <property type="project" value="UniProtKB-KW"/>
</dbReference>
<dbReference type="PANTHER" id="PTHR43540">
    <property type="entry name" value="PEROXYUREIDOACRYLATE/UREIDOACRYLATE AMIDOHYDROLASE-RELATED"/>
    <property type="match status" value="1"/>
</dbReference>
<dbReference type="CDD" id="cd01014">
    <property type="entry name" value="nicotinamidase_related"/>
    <property type="match status" value="1"/>
</dbReference>
<dbReference type="AlphaFoldDB" id="A0A7S7SHS1"/>
<evidence type="ECO:0000313" key="4">
    <source>
        <dbReference type="Proteomes" id="UP000593892"/>
    </source>
</evidence>
<organism evidence="3 4">
    <name type="scientific">Paludibaculum fermentans</name>
    <dbReference type="NCBI Taxonomy" id="1473598"/>
    <lineage>
        <taxon>Bacteria</taxon>
        <taxon>Pseudomonadati</taxon>
        <taxon>Acidobacteriota</taxon>
        <taxon>Terriglobia</taxon>
        <taxon>Bryobacterales</taxon>
        <taxon>Bryobacteraceae</taxon>
        <taxon>Paludibaculum</taxon>
    </lineage>
</organism>
<dbReference type="EMBL" id="CP063849">
    <property type="protein sequence ID" value="QOY85269.1"/>
    <property type="molecule type" value="Genomic_DNA"/>
</dbReference>
<dbReference type="KEGG" id="pfer:IRI77_20770"/>
<sequence length="187" mass="20119">MESIPATAALILIDLQHAIDHPSWGVRNNPNAEQVGASLLAAWRDSGRAVYHVRHDSVEPHSTYRPGQPGHDFKSEFVPHADEPVTGKHTGSAFEGTELGERMATGCHEVLVVFGVITNNSVESTVRHAACLGYQVFLVADACFTFAKVDWNGVLRSADEVHAMSLANLHGEYCTVATAAEIMGALS</sequence>
<dbReference type="InterPro" id="IPR000868">
    <property type="entry name" value="Isochorismatase-like_dom"/>
</dbReference>
<reference evidence="3 4" key="1">
    <citation type="submission" date="2020-10" db="EMBL/GenBank/DDBJ databases">
        <title>Complete genome sequence of Paludibaculum fermentans P105T, a facultatively anaerobic acidobacterium capable of dissimilatory Fe(III) reduction.</title>
        <authorList>
            <person name="Dedysh S.N."/>
            <person name="Beletsky A.V."/>
            <person name="Kulichevskaya I.S."/>
            <person name="Mardanov A.V."/>
            <person name="Ravin N.V."/>
        </authorList>
    </citation>
    <scope>NUCLEOTIDE SEQUENCE [LARGE SCALE GENOMIC DNA]</scope>
    <source>
        <strain evidence="3 4">P105</strain>
    </source>
</reference>
<dbReference type="Pfam" id="PF00857">
    <property type="entry name" value="Isochorismatase"/>
    <property type="match status" value="1"/>
</dbReference>
<gene>
    <name evidence="3" type="ORF">IRI77_20770</name>
</gene>
<evidence type="ECO:0000313" key="3">
    <source>
        <dbReference type="EMBL" id="QOY85269.1"/>
    </source>
</evidence>
<dbReference type="Gene3D" id="3.40.50.850">
    <property type="entry name" value="Isochorismatase-like"/>
    <property type="match status" value="1"/>
</dbReference>
<dbReference type="SUPFAM" id="SSF52499">
    <property type="entry name" value="Isochorismatase-like hydrolases"/>
    <property type="match status" value="1"/>
</dbReference>
<name>A0A7S7SHS1_PALFE</name>
<dbReference type="PANTHER" id="PTHR43540:SF1">
    <property type="entry name" value="ISOCHORISMATASE HYDROLASE"/>
    <property type="match status" value="1"/>
</dbReference>
<dbReference type="RefSeq" id="WP_194446939.1">
    <property type="nucleotide sequence ID" value="NZ_CP063849.1"/>
</dbReference>
<dbReference type="InterPro" id="IPR050272">
    <property type="entry name" value="Isochorismatase-like_hydrls"/>
</dbReference>
<keyword evidence="4" id="KW-1185">Reference proteome</keyword>